<comment type="subcellular location">
    <subcellularLocation>
        <location evidence="9">Cell membrane</location>
        <topology evidence="9">Single-pass membrane protein</topology>
    </subcellularLocation>
    <subcellularLocation>
        <location evidence="1">Membrane</location>
        <topology evidence="1">Single-pass membrane protein</topology>
    </subcellularLocation>
</comment>
<proteinExistence type="inferred from homology"/>
<evidence type="ECO:0000256" key="2">
    <source>
        <dbReference type="ARBA" id="ARBA00022448"/>
    </source>
</evidence>
<dbReference type="EMBL" id="GU474928">
    <property type="protein sequence ID" value="ADI19648.1"/>
    <property type="molecule type" value="Genomic_DNA"/>
</dbReference>
<dbReference type="PRINTS" id="PR01506">
    <property type="entry name" value="TATBPROTEIN"/>
</dbReference>
<evidence type="ECO:0000256" key="5">
    <source>
        <dbReference type="ARBA" id="ARBA00022927"/>
    </source>
</evidence>
<evidence type="ECO:0000256" key="3">
    <source>
        <dbReference type="ARBA" id="ARBA00022475"/>
    </source>
</evidence>
<reference evidence="11" key="1">
    <citation type="journal article" date="2011" name="Environ. Microbiol.">
        <title>Time-series analyses of Monterey Bay coastal microbial picoplankton using a 'genome proxy' microarray.</title>
        <authorList>
            <person name="Rich V.I."/>
            <person name="Pham V.D."/>
            <person name="Eppley J."/>
            <person name="Shi Y."/>
            <person name="DeLong E.F."/>
        </authorList>
    </citation>
    <scope>NUCLEOTIDE SEQUENCE</scope>
</reference>
<dbReference type="GO" id="GO:0043953">
    <property type="term" value="P:protein transport by the Tat complex"/>
    <property type="evidence" value="ECO:0007669"/>
    <property type="project" value="UniProtKB-UniRule"/>
</dbReference>
<dbReference type="InterPro" id="IPR003369">
    <property type="entry name" value="TatA/B/E"/>
</dbReference>
<dbReference type="NCBIfam" id="TIGR01410">
    <property type="entry name" value="tatB"/>
    <property type="match status" value="1"/>
</dbReference>
<dbReference type="HAMAP" id="MF_00237">
    <property type="entry name" value="TatB"/>
    <property type="match status" value="1"/>
</dbReference>
<organism evidence="11">
    <name type="scientific">uncultured delta proteobacterium HF0770_45N15</name>
    <dbReference type="NCBI Taxonomy" id="710835"/>
    <lineage>
        <taxon>Bacteria</taxon>
        <taxon>Deltaproteobacteria</taxon>
        <taxon>environmental samples</taxon>
    </lineage>
</organism>
<evidence type="ECO:0000256" key="9">
    <source>
        <dbReference type="HAMAP-Rule" id="MF_00237"/>
    </source>
</evidence>
<keyword evidence="8 9" id="KW-0472">Membrane</keyword>
<evidence type="ECO:0000256" key="1">
    <source>
        <dbReference type="ARBA" id="ARBA00004167"/>
    </source>
</evidence>
<evidence type="ECO:0000256" key="7">
    <source>
        <dbReference type="ARBA" id="ARBA00023010"/>
    </source>
</evidence>
<comment type="similarity">
    <text evidence="9">Belongs to the TatB family.</text>
</comment>
<dbReference type="Pfam" id="PF02416">
    <property type="entry name" value="TatA_B_E"/>
    <property type="match status" value="1"/>
</dbReference>
<sequence length="156" mass="16615">MFGIGLPEMMVIAVVALIFIGPDKLPGVMRSVGRSLVQLKRATNDVRTTVQDEMRDIEREIDLKDVKEELESEFGSVAKQAKLPFSNLDAPEKLVAVADALEGKPAEKAAPAGASEKTAQQDEASETDSLKEVPAEASPAPETAKSEKAPAEPSVT</sequence>
<protein>
    <recommendedName>
        <fullName evidence="9">Sec-independent protein translocase protein TatB homolog</fullName>
    </recommendedName>
</protein>
<keyword evidence="3 9" id="KW-1003">Cell membrane</keyword>
<evidence type="ECO:0000313" key="11">
    <source>
        <dbReference type="EMBL" id="ADI19648.1"/>
    </source>
</evidence>
<evidence type="ECO:0000256" key="6">
    <source>
        <dbReference type="ARBA" id="ARBA00022989"/>
    </source>
</evidence>
<name>E0XZ07_9DELT</name>
<evidence type="ECO:0000256" key="8">
    <source>
        <dbReference type="ARBA" id="ARBA00023136"/>
    </source>
</evidence>
<accession>E0XZ07</accession>
<dbReference type="GO" id="GO:0033281">
    <property type="term" value="C:TAT protein transport complex"/>
    <property type="evidence" value="ECO:0007669"/>
    <property type="project" value="UniProtKB-UniRule"/>
</dbReference>
<dbReference type="AlphaFoldDB" id="E0XZ07"/>
<feature type="region of interest" description="Disordered" evidence="10">
    <location>
        <begin position="104"/>
        <end position="156"/>
    </location>
</feature>
<evidence type="ECO:0000256" key="4">
    <source>
        <dbReference type="ARBA" id="ARBA00022692"/>
    </source>
</evidence>
<keyword evidence="5 9" id="KW-0653">Protein transport</keyword>
<keyword evidence="7 9" id="KW-0811">Translocation</keyword>
<keyword evidence="6 9" id="KW-1133">Transmembrane helix</keyword>
<dbReference type="InterPro" id="IPR018448">
    <property type="entry name" value="TatB"/>
</dbReference>
<dbReference type="Gene3D" id="1.20.5.3310">
    <property type="match status" value="1"/>
</dbReference>
<evidence type="ECO:0000256" key="10">
    <source>
        <dbReference type="SAM" id="MobiDB-lite"/>
    </source>
</evidence>
<keyword evidence="2 9" id="KW-0813">Transport</keyword>
<dbReference type="GO" id="GO:0008320">
    <property type="term" value="F:protein transmembrane transporter activity"/>
    <property type="evidence" value="ECO:0007669"/>
    <property type="project" value="UniProtKB-UniRule"/>
</dbReference>
<dbReference type="PANTHER" id="PTHR33162">
    <property type="entry name" value="SEC-INDEPENDENT PROTEIN TRANSLOCASE PROTEIN TATA, CHLOROPLASTIC"/>
    <property type="match status" value="1"/>
</dbReference>
<dbReference type="PANTHER" id="PTHR33162:SF1">
    <property type="entry name" value="SEC-INDEPENDENT PROTEIN TRANSLOCASE PROTEIN TATA, CHLOROPLASTIC"/>
    <property type="match status" value="1"/>
</dbReference>
<keyword evidence="4 9" id="KW-0812">Transmembrane</keyword>